<feature type="non-terminal residue" evidence="1">
    <location>
        <position position="1"/>
    </location>
</feature>
<dbReference type="Proteomes" id="UP000789901">
    <property type="component" value="Unassembled WGS sequence"/>
</dbReference>
<reference evidence="1 2" key="1">
    <citation type="submission" date="2021-06" db="EMBL/GenBank/DDBJ databases">
        <authorList>
            <person name="Kallberg Y."/>
            <person name="Tangrot J."/>
            <person name="Rosling A."/>
        </authorList>
    </citation>
    <scope>NUCLEOTIDE SEQUENCE [LARGE SCALE GENOMIC DNA]</scope>
    <source>
        <strain evidence="1 2">120-4 pot B 10/14</strain>
    </source>
</reference>
<name>A0ABN7X6K3_GIGMA</name>
<comment type="caution">
    <text evidence="1">The sequence shown here is derived from an EMBL/GenBank/DDBJ whole genome shotgun (WGS) entry which is preliminary data.</text>
</comment>
<organism evidence="1 2">
    <name type="scientific">Gigaspora margarita</name>
    <dbReference type="NCBI Taxonomy" id="4874"/>
    <lineage>
        <taxon>Eukaryota</taxon>
        <taxon>Fungi</taxon>
        <taxon>Fungi incertae sedis</taxon>
        <taxon>Mucoromycota</taxon>
        <taxon>Glomeromycotina</taxon>
        <taxon>Glomeromycetes</taxon>
        <taxon>Diversisporales</taxon>
        <taxon>Gigasporaceae</taxon>
        <taxon>Gigaspora</taxon>
    </lineage>
</organism>
<protein>
    <submittedName>
        <fullName evidence="1">21204_t:CDS:1</fullName>
    </submittedName>
</protein>
<evidence type="ECO:0000313" key="1">
    <source>
        <dbReference type="EMBL" id="CAG8847697.1"/>
    </source>
</evidence>
<keyword evidence="2" id="KW-1185">Reference proteome</keyword>
<proteinExistence type="predicted"/>
<gene>
    <name evidence="1" type="ORF">GMARGA_LOCUS38805</name>
</gene>
<accession>A0ABN7X6K3</accession>
<evidence type="ECO:0000313" key="2">
    <source>
        <dbReference type="Proteomes" id="UP000789901"/>
    </source>
</evidence>
<dbReference type="EMBL" id="CAJVQB010088831">
    <property type="protein sequence ID" value="CAG8847697.1"/>
    <property type="molecule type" value="Genomic_DNA"/>
</dbReference>
<sequence>DVVTLNKDRNAQSQKEAIWKLAKDLMRHDVNIYKLSTLLSNNGKGKKRKCMDSIISKPITDNNNESEKNPPPSKHICWFTSNSAKEILTQLLTCRSFSDNDQLLYKVLHELQDVDPGWTKERIITYQKL</sequence>